<dbReference type="Pfam" id="PF01471">
    <property type="entry name" value="PG_binding_1"/>
    <property type="match status" value="1"/>
</dbReference>
<dbReference type="RefSeq" id="WP_109388194.1">
    <property type="nucleotide sequence ID" value="NZ_QETF01000006.1"/>
</dbReference>
<dbReference type="Proteomes" id="UP000245293">
    <property type="component" value="Unassembled WGS sequence"/>
</dbReference>
<protein>
    <submittedName>
        <fullName evidence="2">Peptidoglycan-binding protein</fullName>
    </submittedName>
</protein>
<dbReference type="SUPFAM" id="SSF50494">
    <property type="entry name" value="Trypsin-like serine proteases"/>
    <property type="match status" value="1"/>
</dbReference>
<dbReference type="InterPro" id="IPR009003">
    <property type="entry name" value="Peptidase_S1_PA"/>
</dbReference>
<evidence type="ECO:0000313" key="3">
    <source>
        <dbReference type="Proteomes" id="UP000245293"/>
    </source>
</evidence>
<dbReference type="InterPro" id="IPR036366">
    <property type="entry name" value="PGBDSf"/>
</dbReference>
<accession>A0A2V1P3Y5</accession>
<dbReference type="OrthoDB" id="6810892at2"/>
<evidence type="ECO:0000313" key="2">
    <source>
        <dbReference type="EMBL" id="PWG17213.1"/>
    </source>
</evidence>
<sequence>MLRNLTGFLFGVVLAFAVGLAATGEARAQQSSWVQIEAQRTLTGAQDAARGYAAAGVADVNGFFLGSGWYGIALGPYSASEAEAVRRTLRARGLIPSDSYVVDGSQFRQRYWPAGVIGTQEAATAPAGEEEPEAIVQVEPEPVQIPDQTVAEARAAERLLSRDEKRELQSMLQWAGFYNGAIDGLFGRGTRGSMAAWQEANNHEATGVMTTGQRAELLAAYNAILDGMDLKLVRDETAGIEMLIPTGVVAFEAYDPPFARYSASGELDAQVLLISQPGDETRMFGLYEIMQTLEIVPTDGPRERNSRGFTIEGIGDEVHSFTSVSLENGTIKGFTLVWPAGDEERRARILAEMRPSFTRLDGVLDPSIAPPDAEQAIDLVSGLQVRRPLRDRSGFYVNEAGDVLTTTEAVEGCGSVTLDKDHEAEIVHRDEALGLAVLRPQDQLAPPLVAEFHVGIPRIQAQVAVAGFPYGGVLATPALTFGTLADIRGLNGEEEVKRLSITAQEGDAGGPVFDDGGAVLGMLLPRRSDNGQVLPPEVSFSVDAEQIVGSLGGAGVSVRTTDMAASMTPAALTQLAADVAVLVSCWDD</sequence>
<dbReference type="EMBL" id="QETF01000006">
    <property type="protein sequence ID" value="PWG17213.1"/>
    <property type="molecule type" value="Genomic_DNA"/>
</dbReference>
<comment type="caution">
    <text evidence="2">The sequence shown here is derived from an EMBL/GenBank/DDBJ whole genome shotgun (WGS) entry which is preliminary data.</text>
</comment>
<feature type="domain" description="Peptidoglycan binding-like" evidence="1">
    <location>
        <begin position="163"/>
        <end position="213"/>
    </location>
</feature>
<dbReference type="Pfam" id="PF13365">
    <property type="entry name" value="Trypsin_2"/>
    <property type="match status" value="1"/>
</dbReference>
<dbReference type="Gene3D" id="1.10.101.10">
    <property type="entry name" value="PGBD-like superfamily/PGBD"/>
    <property type="match status" value="1"/>
</dbReference>
<dbReference type="Gene3D" id="2.40.10.120">
    <property type="match status" value="1"/>
</dbReference>
<dbReference type="AlphaFoldDB" id="A0A2V1P3Y5"/>
<evidence type="ECO:0000259" key="1">
    <source>
        <dbReference type="Pfam" id="PF01471"/>
    </source>
</evidence>
<organism evidence="2 3">
    <name type="scientific">Salibaculum griseiflavum</name>
    <dbReference type="NCBI Taxonomy" id="1914409"/>
    <lineage>
        <taxon>Bacteria</taxon>
        <taxon>Pseudomonadati</taxon>
        <taxon>Pseudomonadota</taxon>
        <taxon>Alphaproteobacteria</taxon>
        <taxon>Rhodobacterales</taxon>
        <taxon>Roseobacteraceae</taxon>
        <taxon>Salibaculum</taxon>
    </lineage>
</organism>
<keyword evidence="3" id="KW-1185">Reference proteome</keyword>
<gene>
    <name evidence="2" type="ORF">DFK10_07445</name>
</gene>
<reference evidence="3" key="1">
    <citation type="submission" date="2018-05" db="EMBL/GenBank/DDBJ databases">
        <authorList>
            <person name="Du Z."/>
            <person name="Wang X."/>
        </authorList>
    </citation>
    <scope>NUCLEOTIDE SEQUENCE [LARGE SCALE GENOMIC DNA]</scope>
    <source>
        <strain evidence="3">WDS4C29</strain>
    </source>
</reference>
<dbReference type="InterPro" id="IPR036365">
    <property type="entry name" value="PGBD-like_sf"/>
</dbReference>
<name>A0A2V1P3Y5_9RHOB</name>
<proteinExistence type="predicted"/>
<dbReference type="InterPro" id="IPR002477">
    <property type="entry name" value="Peptidoglycan-bd-like"/>
</dbReference>
<dbReference type="SUPFAM" id="SSF47090">
    <property type="entry name" value="PGBD-like"/>
    <property type="match status" value="1"/>
</dbReference>